<evidence type="ECO:0000313" key="2">
    <source>
        <dbReference type="EMBL" id="GJT83702.1"/>
    </source>
</evidence>
<keyword evidence="3" id="KW-1185">Reference proteome</keyword>
<dbReference type="EMBL" id="BQNB010019285">
    <property type="protein sequence ID" value="GJT83702.1"/>
    <property type="molecule type" value="Genomic_DNA"/>
</dbReference>
<reference evidence="2" key="1">
    <citation type="journal article" date="2022" name="Int. J. Mol. Sci.">
        <title>Draft Genome of Tanacetum Coccineum: Genomic Comparison of Closely Related Tanacetum-Family Plants.</title>
        <authorList>
            <person name="Yamashiro T."/>
            <person name="Shiraishi A."/>
            <person name="Nakayama K."/>
            <person name="Satake H."/>
        </authorList>
    </citation>
    <scope>NUCLEOTIDE SEQUENCE</scope>
</reference>
<gene>
    <name evidence="2" type="ORF">Tco_1058044</name>
</gene>
<protein>
    <submittedName>
        <fullName evidence="2">Ulp1 protease family, C-terminal catalytic domain-containing protein</fullName>
    </submittedName>
</protein>
<name>A0ABQ5H731_9ASTR</name>
<accession>A0ABQ5H731</accession>
<keyword evidence="2" id="KW-0378">Hydrolase</keyword>
<keyword evidence="2" id="KW-0645">Protease</keyword>
<feature type="compositionally biased region" description="Acidic residues" evidence="1">
    <location>
        <begin position="55"/>
        <end position="80"/>
    </location>
</feature>
<dbReference type="GO" id="GO:0006508">
    <property type="term" value="P:proteolysis"/>
    <property type="evidence" value="ECO:0007669"/>
    <property type="project" value="UniProtKB-KW"/>
</dbReference>
<dbReference type="SUPFAM" id="SSF54001">
    <property type="entry name" value="Cysteine proteinases"/>
    <property type="match status" value="1"/>
</dbReference>
<dbReference type="Proteomes" id="UP001151760">
    <property type="component" value="Unassembled WGS sequence"/>
</dbReference>
<sequence length="694" mass="78589">MAFKSISKKRRGRRVSITISMSDDEEQQKNKRKKKLHDRPSKTAKSKDFDYREESETEEESGQSEEESSNDDKGIEDDSEDKMYIKKIRTRNPPKSLANIMSKLTDAQIGTLKDMGFGTSVLEAGDVLYTQKCMSMVLKRSSTAVVTKWTARKLIMLQKEMIASNKKIIAPDTNIETHEIIAAETTLEKERMIKSKIIAAKNVVSQSPIKAVNFGDISGKASNGISNTPKDAQVTASGLRNKFTMLEVLMNGITCDLAKAIQQHPGDEEIEYIKLQWKEKILKRESEMNVKDKEIPCEQIFEVDRVDRGMEVEGEKNNHEMEVDLEKTDAHNTIDDVDRGMEVEWEKNNQEMEVDLEKTDAHKTIDADKQGASRLKDVNKSECTDWAKHSKISALTPKSLSSFVAHFDPVKVVSTMEEPLSVLLVNDIPSFDLGLMPTPTDVNVNADKQDVSNEESILDIVPLTFTRISAKLRLPQKKAKEQESTTIASATTASNTTKFKVVSNSVKDRSSVLLLNDTSSFDLGLTPTSPYVNLHTDTEPMLENEPVKKNEKELGPTNTISAFDVVPLSFAMPNATLVFFLVLLAKSHYYLLVFNLKTPKIEILDNSKNEINVSLDDRYGESFKKLKKLFIECLSYSEHQSWKSMKKAVCERIEMSWRTENNIIDCGIFMMRHMETYMGYAKNWKCGFKNEGWE</sequence>
<feature type="compositionally biased region" description="Basic and acidic residues" evidence="1">
    <location>
        <begin position="38"/>
        <end position="54"/>
    </location>
</feature>
<dbReference type="GO" id="GO:0008233">
    <property type="term" value="F:peptidase activity"/>
    <property type="evidence" value="ECO:0007669"/>
    <property type="project" value="UniProtKB-KW"/>
</dbReference>
<organism evidence="2 3">
    <name type="scientific">Tanacetum coccineum</name>
    <dbReference type="NCBI Taxonomy" id="301880"/>
    <lineage>
        <taxon>Eukaryota</taxon>
        <taxon>Viridiplantae</taxon>
        <taxon>Streptophyta</taxon>
        <taxon>Embryophyta</taxon>
        <taxon>Tracheophyta</taxon>
        <taxon>Spermatophyta</taxon>
        <taxon>Magnoliopsida</taxon>
        <taxon>eudicotyledons</taxon>
        <taxon>Gunneridae</taxon>
        <taxon>Pentapetalae</taxon>
        <taxon>asterids</taxon>
        <taxon>campanulids</taxon>
        <taxon>Asterales</taxon>
        <taxon>Asteraceae</taxon>
        <taxon>Asteroideae</taxon>
        <taxon>Anthemideae</taxon>
        <taxon>Anthemidinae</taxon>
        <taxon>Tanacetum</taxon>
    </lineage>
</organism>
<proteinExistence type="predicted"/>
<dbReference type="InterPro" id="IPR038765">
    <property type="entry name" value="Papain-like_cys_pep_sf"/>
</dbReference>
<reference evidence="2" key="2">
    <citation type="submission" date="2022-01" db="EMBL/GenBank/DDBJ databases">
        <authorList>
            <person name="Yamashiro T."/>
            <person name="Shiraishi A."/>
            <person name="Satake H."/>
            <person name="Nakayama K."/>
        </authorList>
    </citation>
    <scope>NUCLEOTIDE SEQUENCE</scope>
</reference>
<dbReference type="Gene3D" id="3.40.395.10">
    <property type="entry name" value="Adenoviral Proteinase, Chain A"/>
    <property type="match status" value="1"/>
</dbReference>
<feature type="region of interest" description="Disordered" evidence="1">
    <location>
        <begin position="1"/>
        <end position="90"/>
    </location>
</feature>
<feature type="compositionally biased region" description="Basic residues" evidence="1">
    <location>
        <begin position="1"/>
        <end position="14"/>
    </location>
</feature>
<evidence type="ECO:0000256" key="1">
    <source>
        <dbReference type="SAM" id="MobiDB-lite"/>
    </source>
</evidence>
<evidence type="ECO:0000313" key="3">
    <source>
        <dbReference type="Proteomes" id="UP001151760"/>
    </source>
</evidence>
<comment type="caution">
    <text evidence="2">The sequence shown here is derived from an EMBL/GenBank/DDBJ whole genome shotgun (WGS) entry which is preliminary data.</text>
</comment>